<feature type="compositionally biased region" description="Basic and acidic residues" evidence="1">
    <location>
        <begin position="124"/>
        <end position="136"/>
    </location>
</feature>
<feature type="compositionally biased region" description="Basic and acidic residues" evidence="1">
    <location>
        <begin position="85"/>
        <end position="115"/>
    </location>
</feature>
<accession>A0A183D8Y6</accession>
<sequence>LARNSKGSRRSPVAKAVPEDSKASLNTSKSKVPDENTGKEKPIKGKKVSSETQLTARELSKEKLQKLLSKGSHEKIEALAAGQEKTQEMSKEPDKKGSKESEKRGSKEPDKKGSKESPQNASREASKRASREASEEKEGDSE</sequence>
<evidence type="ECO:0000256" key="1">
    <source>
        <dbReference type="SAM" id="MobiDB-lite"/>
    </source>
</evidence>
<reference evidence="2" key="1">
    <citation type="submission" date="2016-06" db="UniProtKB">
        <authorList>
            <consortium name="WormBaseParasite"/>
        </authorList>
    </citation>
    <scope>IDENTIFICATION</scope>
</reference>
<dbReference type="AlphaFoldDB" id="A0A183D8Y6"/>
<organism evidence="2">
    <name type="scientific">Gongylonema pulchrum</name>
    <dbReference type="NCBI Taxonomy" id="637853"/>
    <lineage>
        <taxon>Eukaryota</taxon>
        <taxon>Metazoa</taxon>
        <taxon>Ecdysozoa</taxon>
        <taxon>Nematoda</taxon>
        <taxon>Chromadorea</taxon>
        <taxon>Rhabditida</taxon>
        <taxon>Spirurina</taxon>
        <taxon>Spiruromorpha</taxon>
        <taxon>Spiruroidea</taxon>
        <taxon>Gongylonematidae</taxon>
        <taxon>Gongylonema</taxon>
    </lineage>
</organism>
<proteinExistence type="predicted"/>
<name>A0A183D8Y6_9BILA</name>
<feature type="compositionally biased region" description="Basic and acidic residues" evidence="1">
    <location>
        <begin position="31"/>
        <end position="43"/>
    </location>
</feature>
<feature type="compositionally biased region" description="Basic and acidic residues" evidence="1">
    <location>
        <begin position="58"/>
        <end position="77"/>
    </location>
</feature>
<evidence type="ECO:0000313" key="2">
    <source>
        <dbReference type="WBParaSite" id="GPUH_0000518401-mRNA-1"/>
    </source>
</evidence>
<dbReference type="WBParaSite" id="GPUH_0000518401-mRNA-1">
    <property type="protein sequence ID" value="GPUH_0000518401-mRNA-1"/>
    <property type="gene ID" value="GPUH_0000518401"/>
</dbReference>
<feature type="region of interest" description="Disordered" evidence="1">
    <location>
        <begin position="1"/>
        <end position="142"/>
    </location>
</feature>
<protein>
    <submittedName>
        <fullName evidence="2">Nucleolar and coiled-body phosphoprotein 1</fullName>
    </submittedName>
</protein>